<gene>
    <name evidence="2" type="ORF">GCM10009768_01930</name>
</gene>
<evidence type="ECO:0000256" key="1">
    <source>
        <dbReference type="SAM" id="MobiDB-lite"/>
    </source>
</evidence>
<evidence type="ECO:0000313" key="3">
    <source>
        <dbReference type="Proteomes" id="UP001500851"/>
    </source>
</evidence>
<sequence length="280" mass="30795">MLHRTGQRRTVPADEQIGRIMTEHPQPTQSTAAAAHDAWRVARREAVTSATGNLSLVETRWFPAGTTAQEAGITAEAERSAARAEGRGDRVTVTELQRRDLTTGEPEYGIRVWDADSAAIRAFDGTATFDYDPAWVIEAEFTPVASDRTIPFEHIRDAGLTRDLVVPGDIAFERDGERFTLSAFDDDGQLLLVFGDPTNRATDGTQSYGAGRFLFVPRDAGAFGEAGRVTLDFNRAFVPPCGFSAQYNCPMPPAQNRLPWPILAGERLPEFRDGFDIYTV</sequence>
<dbReference type="Proteomes" id="UP001500851">
    <property type="component" value="Unassembled WGS sequence"/>
</dbReference>
<proteinExistence type="predicted"/>
<evidence type="ECO:0000313" key="2">
    <source>
        <dbReference type="EMBL" id="GAA1777031.1"/>
    </source>
</evidence>
<feature type="compositionally biased region" description="Basic and acidic residues" evidence="1">
    <location>
        <begin position="76"/>
        <end position="90"/>
    </location>
</feature>
<dbReference type="EMBL" id="BAAAOB010000001">
    <property type="protein sequence ID" value="GAA1777031.1"/>
    <property type="molecule type" value="Genomic_DNA"/>
</dbReference>
<dbReference type="PANTHER" id="PTHR41913:SF1">
    <property type="entry name" value="DUF1684 DOMAIN-CONTAINING PROTEIN"/>
    <property type="match status" value="1"/>
</dbReference>
<protein>
    <recommendedName>
        <fullName evidence="4">DUF1684 domain-containing protein</fullName>
    </recommendedName>
</protein>
<organism evidence="2 3">
    <name type="scientific">Leucobacter iarius</name>
    <dbReference type="NCBI Taxonomy" id="333963"/>
    <lineage>
        <taxon>Bacteria</taxon>
        <taxon>Bacillati</taxon>
        <taxon>Actinomycetota</taxon>
        <taxon>Actinomycetes</taxon>
        <taxon>Micrococcales</taxon>
        <taxon>Microbacteriaceae</taxon>
        <taxon>Leucobacter</taxon>
    </lineage>
</organism>
<reference evidence="2 3" key="1">
    <citation type="journal article" date="2019" name="Int. J. Syst. Evol. Microbiol.">
        <title>The Global Catalogue of Microorganisms (GCM) 10K type strain sequencing project: providing services to taxonomists for standard genome sequencing and annotation.</title>
        <authorList>
            <consortium name="The Broad Institute Genomics Platform"/>
            <consortium name="The Broad Institute Genome Sequencing Center for Infectious Disease"/>
            <person name="Wu L."/>
            <person name="Ma J."/>
        </authorList>
    </citation>
    <scope>NUCLEOTIDE SEQUENCE [LARGE SCALE GENOMIC DNA]</scope>
    <source>
        <strain evidence="2 3">JCM 14736</strain>
    </source>
</reference>
<keyword evidence="3" id="KW-1185">Reference proteome</keyword>
<dbReference type="Pfam" id="PF07920">
    <property type="entry name" value="DUF1684"/>
    <property type="match status" value="1"/>
</dbReference>
<comment type="caution">
    <text evidence="2">The sequence shown here is derived from an EMBL/GenBank/DDBJ whole genome shotgun (WGS) entry which is preliminary data.</text>
</comment>
<name>A0ABN2L6J7_9MICO</name>
<dbReference type="InterPro" id="IPR012467">
    <property type="entry name" value="DUF1684"/>
</dbReference>
<feature type="region of interest" description="Disordered" evidence="1">
    <location>
        <begin position="70"/>
        <end position="90"/>
    </location>
</feature>
<evidence type="ECO:0008006" key="4">
    <source>
        <dbReference type="Google" id="ProtNLM"/>
    </source>
</evidence>
<accession>A0ABN2L6J7</accession>
<dbReference type="PANTHER" id="PTHR41913">
    <property type="entry name" value="DUF1684 DOMAIN-CONTAINING PROTEIN"/>
    <property type="match status" value="1"/>
</dbReference>